<dbReference type="Proteomes" id="UP000887567">
    <property type="component" value="Unplaced"/>
</dbReference>
<feature type="domain" description="COR" evidence="3">
    <location>
        <begin position="622"/>
        <end position="777"/>
    </location>
</feature>
<dbReference type="InterPro" id="IPR001498">
    <property type="entry name" value="Impact_N"/>
</dbReference>
<dbReference type="Gene3D" id="1.10.10.10">
    <property type="entry name" value="Winged helix-like DNA-binding domain superfamily/Winged helix DNA-binding domain"/>
    <property type="match status" value="1"/>
</dbReference>
<sequence length="1301" mass="147604">MNKFLDHIMEDPKYAYAEEVVYAHKLYDSINKRLSIGHKSGVRGIIFGAFVAQLQVRDILVIVVLWKCTSFDYINDCVLSLLISHGLFGHKSPEESQSRKFDFIRVVNERKSRILNFHAHLACVTSQEQVEKTLQQLKRDSKISDATYLTHTLAYRFFDKEKKSFLEESRGDGENVVCKKLLHLLQICKVQNVLVIVTHWQFHYWSKNPGVYNIGPENDMHINSCALEVIKMANEAGVIQTSAPLEIICRGQQALAAYDNALLNGKTKNRRLFLMLIGPSRSGKTSLLKSLKGEVFDPDEDSTDLIALNRYCCKLIDGIWVKDGASEDEVSFDSVVSKDIAKNYQSEPNVVGEGKRSTSADGRTNFDKKIDEKANPVVEMQKEGSGNADKSFLEIVSQENSRFSSTGAVDSPIDSRLQEKILYAFAKQKPNESADIICSALDIAGQPVYEVTHPLFISTKGIFLLVHNLENDAYGLAAPVAKKGNARRKVVDKCSMTNMDHLEFWLSFVALNATRQSHNASVNCKVLPKKLPPVFLACTHADMPFGGQKMPGKCYENATKMSREILKHLKTNEHIPGEHLVSCLYPVDNTVSGSSEDEGVRRLRKDICEVAKCLPYMNEDIPVRWFRFEKELSSLVQVGKIRYLSTDEAKKIALDCKVDVESDEFFTLLNYLHDIREIIFFEGTETVFIDTQWLINMISRVITVEPFENWQEEQTDSWTKLENKGVLDVSLLEYVWREIADDKHAIDSLLVIMEKFSLVCRWKIDDKEDVFLVPAMLMNSSAQDIAELLKDQMPPLIVYFPSSHLPLGIFPRVQVLFAELCNRKWPSSRPPKFFHNFCRFFSIGEDESFDLVLTSDIRTILIGVINNNEADDQKISDFCQEIIGFLKTKLGTDMRKDFPWMERMKYNLCIHCPICKPSPDCDLPHVPGCVSPACVHFITEEEILKEKRLRCLENPTSKVTDIPCEYFHHWFPKPEKPAASQPIHGAGPRTVPIGMISTTGSLSLDENSKRWVVVGIAIMKVLLPALRNFVLPKITKHYNDLKTNHNIDTQVFGTHLKMDGTYKFNYDSINSNQGKKPPLFDYRVTSEVDLAKLCLKPFMAKFTGIDETCDLSAVLGILSSASVFLPATQAAAKDVRQYVRNEWGHCNFTEWDEVKIADCFKFMDVLVKSLILADEEEKKLLEELKEWEENGVALCLRNPPDGGLLNVYENVSLVLKEVQSLKESNPEEFQRITSALEAFKEEVIKCLKKLEEGQEDIKARLTDIASGVNDVKSLLELSLASGRHEIRQSARALELSYNSYL</sequence>
<organism evidence="4 5">
    <name type="scientific">Exaiptasia diaphana</name>
    <name type="common">Tropical sea anemone</name>
    <name type="synonym">Aiptasia pulchella</name>
    <dbReference type="NCBI Taxonomy" id="2652724"/>
    <lineage>
        <taxon>Eukaryota</taxon>
        <taxon>Metazoa</taxon>
        <taxon>Cnidaria</taxon>
        <taxon>Anthozoa</taxon>
        <taxon>Hexacorallia</taxon>
        <taxon>Actiniaria</taxon>
        <taxon>Aiptasiidae</taxon>
        <taxon>Exaiptasia</taxon>
    </lineage>
</organism>
<dbReference type="OrthoDB" id="5988093at2759"/>
<protein>
    <recommendedName>
        <fullName evidence="6">C-terminal of Roc (COR) domain-containing protein</fullName>
    </recommendedName>
</protein>
<dbReference type="RefSeq" id="XP_020898353.1">
    <property type="nucleotide sequence ID" value="XM_021042694.2"/>
</dbReference>
<evidence type="ECO:0000259" key="2">
    <source>
        <dbReference type="Pfam" id="PF01205"/>
    </source>
</evidence>
<dbReference type="Pfam" id="PF01205">
    <property type="entry name" value="Impact_N"/>
    <property type="match status" value="1"/>
</dbReference>
<evidence type="ECO:0000259" key="3">
    <source>
        <dbReference type="Pfam" id="PF16095"/>
    </source>
</evidence>
<feature type="domain" description="Impact N-terminal" evidence="2">
    <location>
        <begin position="116"/>
        <end position="200"/>
    </location>
</feature>
<evidence type="ECO:0000313" key="5">
    <source>
        <dbReference type="Proteomes" id="UP000887567"/>
    </source>
</evidence>
<keyword evidence="5" id="KW-1185">Reference proteome</keyword>
<dbReference type="PANTHER" id="PTHR47508">
    <property type="entry name" value="SAM DOMAIN-CONTAINING PROTEIN-RELATED"/>
    <property type="match status" value="1"/>
</dbReference>
<dbReference type="InterPro" id="IPR032171">
    <property type="entry name" value="COR-A"/>
</dbReference>
<evidence type="ECO:0008006" key="6">
    <source>
        <dbReference type="Google" id="ProtNLM"/>
    </source>
</evidence>
<dbReference type="EnsemblMetazoa" id="XM_021042694.2">
    <property type="protein sequence ID" value="XP_020898353.1"/>
    <property type="gene ID" value="LOC110237116"/>
</dbReference>
<dbReference type="InterPro" id="IPR020568">
    <property type="entry name" value="Ribosomal_Su5_D2-typ_SF"/>
</dbReference>
<dbReference type="Gene3D" id="3.40.50.300">
    <property type="entry name" value="P-loop containing nucleotide triphosphate hydrolases"/>
    <property type="match status" value="1"/>
</dbReference>
<name>A0A913X3M8_EXADI</name>
<dbReference type="InterPro" id="IPR036956">
    <property type="entry name" value="Impact_N_sf"/>
</dbReference>
<evidence type="ECO:0000256" key="1">
    <source>
        <dbReference type="ARBA" id="ARBA00022737"/>
    </source>
</evidence>
<dbReference type="GeneID" id="110237116"/>
<reference evidence="4" key="1">
    <citation type="submission" date="2022-11" db="UniProtKB">
        <authorList>
            <consortium name="EnsemblMetazoa"/>
        </authorList>
    </citation>
    <scope>IDENTIFICATION</scope>
</reference>
<keyword evidence="1" id="KW-0677">Repeat</keyword>
<dbReference type="KEGG" id="epa:110237116"/>
<dbReference type="InterPro" id="IPR036388">
    <property type="entry name" value="WH-like_DNA-bd_sf"/>
</dbReference>
<dbReference type="InterPro" id="IPR027417">
    <property type="entry name" value="P-loop_NTPase"/>
</dbReference>
<dbReference type="SUPFAM" id="SSF54211">
    <property type="entry name" value="Ribosomal protein S5 domain 2-like"/>
    <property type="match status" value="1"/>
</dbReference>
<proteinExistence type="predicted"/>
<dbReference type="Pfam" id="PF16095">
    <property type="entry name" value="COR-A"/>
    <property type="match status" value="1"/>
</dbReference>
<accession>A0A913X3M8</accession>
<evidence type="ECO:0000313" key="4">
    <source>
        <dbReference type="EnsemblMetazoa" id="XP_020898353.1"/>
    </source>
</evidence>
<dbReference type="Gene3D" id="3.30.230.30">
    <property type="entry name" value="Impact, N-terminal domain"/>
    <property type="match status" value="1"/>
</dbReference>
<dbReference type="PANTHER" id="PTHR47508:SF1">
    <property type="entry name" value="NON-SPECIFIC SERINE_THREONINE PROTEIN KINASE"/>
    <property type="match status" value="1"/>
</dbReference>